<reference evidence="5" key="1">
    <citation type="submission" date="2016-03" db="EMBL/GenBank/DDBJ databases">
        <authorList>
            <person name="Ploux O."/>
        </authorList>
    </citation>
    <scope>NUCLEOTIDE SEQUENCE</scope>
    <source>
        <strain evidence="5">UC10</strain>
    </source>
</reference>
<keyword evidence="2" id="KW-0238">DNA-binding</keyword>
<dbReference type="InterPro" id="IPR000524">
    <property type="entry name" value="Tscrpt_reg_HTH_GntR"/>
</dbReference>
<dbReference type="GO" id="GO:0003700">
    <property type="term" value="F:DNA-binding transcription factor activity"/>
    <property type="evidence" value="ECO:0007669"/>
    <property type="project" value="InterPro"/>
</dbReference>
<dbReference type="InterPro" id="IPR011711">
    <property type="entry name" value="GntR_C"/>
</dbReference>
<dbReference type="KEGG" id="sphu:SPPYR_0547"/>
<protein>
    <submittedName>
        <fullName evidence="5">GntR domain protein</fullName>
    </submittedName>
</protein>
<dbReference type="InterPro" id="IPR008920">
    <property type="entry name" value="TF_FadR/GntR_C"/>
</dbReference>
<evidence type="ECO:0000256" key="2">
    <source>
        <dbReference type="ARBA" id="ARBA00023125"/>
    </source>
</evidence>
<evidence type="ECO:0000256" key="3">
    <source>
        <dbReference type="ARBA" id="ARBA00023163"/>
    </source>
</evidence>
<evidence type="ECO:0000256" key="1">
    <source>
        <dbReference type="ARBA" id="ARBA00023015"/>
    </source>
</evidence>
<dbReference type="SMART" id="SM00895">
    <property type="entry name" value="FCD"/>
    <property type="match status" value="1"/>
</dbReference>
<dbReference type="SMART" id="SM00345">
    <property type="entry name" value="HTH_GNTR"/>
    <property type="match status" value="1"/>
</dbReference>
<dbReference type="Gene3D" id="1.10.10.10">
    <property type="entry name" value="Winged helix-like DNA-binding domain superfamily/Winged helix DNA-binding domain"/>
    <property type="match status" value="1"/>
</dbReference>
<keyword evidence="3" id="KW-0804">Transcription</keyword>
<name>A0A1Y5PVZ4_9SPHN</name>
<feature type="domain" description="HTH gntR-type" evidence="4">
    <location>
        <begin position="24"/>
        <end position="92"/>
    </location>
</feature>
<dbReference type="PANTHER" id="PTHR43537:SF44">
    <property type="entry name" value="GNTR FAMILY REGULATORY PROTEIN"/>
    <property type="match status" value="1"/>
</dbReference>
<dbReference type="Pfam" id="PF00392">
    <property type="entry name" value="GntR"/>
    <property type="match status" value="1"/>
</dbReference>
<dbReference type="PANTHER" id="PTHR43537">
    <property type="entry name" value="TRANSCRIPTIONAL REGULATOR, GNTR FAMILY"/>
    <property type="match status" value="1"/>
</dbReference>
<evidence type="ECO:0000259" key="4">
    <source>
        <dbReference type="PROSITE" id="PS50949"/>
    </source>
</evidence>
<dbReference type="PROSITE" id="PS50949">
    <property type="entry name" value="HTH_GNTR"/>
    <property type="match status" value="1"/>
</dbReference>
<proteinExistence type="predicted"/>
<dbReference type="SUPFAM" id="SSF48008">
    <property type="entry name" value="GntR ligand-binding domain-like"/>
    <property type="match status" value="1"/>
</dbReference>
<dbReference type="CDD" id="cd07377">
    <property type="entry name" value="WHTH_GntR"/>
    <property type="match status" value="1"/>
</dbReference>
<dbReference type="Pfam" id="PF07729">
    <property type="entry name" value="FCD"/>
    <property type="match status" value="1"/>
</dbReference>
<dbReference type="InterPro" id="IPR036390">
    <property type="entry name" value="WH_DNA-bd_sf"/>
</dbReference>
<keyword evidence="1" id="KW-0805">Transcription regulation</keyword>
<dbReference type="EMBL" id="LT598653">
    <property type="protein sequence ID" value="SBV31667.1"/>
    <property type="molecule type" value="Genomic_DNA"/>
</dbReference>
<dbReference type="GO" id="GO:0003677">
    <property type="term" value="F:DNA binding"/>
    <property type="evidence" value="ECO:0007669"/>
    <property type="project" value="UniProtKB-KW"/>
</dbReference>
<dbReference type="SUPFAM" id="SSF46785">
    <property type="entry name" value="Winged helix' DNA-binding domain"/>
    <property type="match status" value="1"/>
</dbReference>
<sequence>MDRQMKSFALKPVAGALIQQGNGKRLRGSLAQQLAVQILTGELPEGHMFPGEIEYAEQIGISRSALREAFRTLSAKGLVDSRPKAGTRVSPRRQWSLLDPDLLAWQFEAEPSLKFLHDLFELRMIVEPSAAELAAERRTEEQVQAMRGALDAMARHGLATEAGRLADQQFHMIMLEASRNDAVIALASSIMAAIAWTTIYKQRKRELPRDPIPDHRALFDAVAAGDPRAARAAMAELIRLALIDTEISLQPD</sequence>
<dbReference type="Gene3D" id="1.20.120.530">
    <property type="entry name" value="GntR ligand-binding domain-like"/>
    <property type="match status" value="1"/>
</dbReference>
<organism evidence="5">
    <name type="scientific">uncultured Sphingopyxis sp</name>
    <dbReference type="NCBI Taxonomy" id="310581"/>
    <lineage>
        <taxon>Bacteria</taxon>
        <taxon>Pseudomonadati</taxon>
        <taxon>Pseudomonadota</taxon>
        <taxon>Alphaproteobacteria</taxon>
        <taxon>Sphingomonadales</taxon>
        <taxon>Sphingomonadaceae</taxon>
        <taxon>Sphingopyxis</taxon>
        <taxon>environmental samples</taxon>
    </lineage>
</organism>
<dbReference type="PRINTS" id="PR00035">
    <property type="entry name" value="HTHGNTR"/>
</dbReference>
<dbReference type="AlphaFoldDB" id="A0A1Y5PVZ4"/>
<gene>
    <name evidence="5" type="ORF">SPPYR_0547</name>
</gene>
<accession>A0A1Y5PVZ4</accession>
<dbReference type="InterPro" id="IPR036388">
    <property type="entry name" value="WH-like_DNA-bd_sf"/>
</dbReference>
<evidence type="ECO:0000313" key="5">
    <source>
        <dbReference type="EMBL" id="SBV31667.1"/>
    </source>
</evidence>